<feature type="region of interest" description="Disordered" evidence="1">
    <location>
        <begin position="197"/>
        <end position="223"/>
    </location>
</feature>
<evidence type="ECO:0000313" key="4">
    <source>
        <dbReference type="Proteomes" id="UP000326924"/>
    </source>
</evidence>
<name>A0A5J5EEN8_9PEZI</name>
<feature type="region of interest" description="Disordered" evidence="1">
    <location>
        <begin position="392"/>
        <end position="503"/>
    </location>
</feature>
<feature type="compositionally biased region" description="Polar residues" evidence="1">
    <location>
        <begin position="451"/>
        <end position="461"/>
    </location>
</feature>
<feature type="compositionally biased region" description="Polar residues" evidence="1">
    <location>
        <begin position="536"/>
        <end position="567"/>
    </location>
</feature>
<comment type="caution">
    <text evidence="3">The sequence shown here is derived from an EMBL/GenBank/DDBJ whole genome shotgun (WGS) entry which is preliminary data.</text>
</comment>
<keyword evidence="4" id="KW-1185">Reference proteome</keyword>
<dbReference type="GO" id="GO:0008017">
    <property type="term" value="F:microtubule binding"/>
    <property type="evidence" value="ECO:0007669"/>
    <property type="project" value="TreeGrafter"/>
</dbReference>
<dbReference type="EMBL" id="VXIS01000398">
    <property type="protein sequence ID" value="KAA8893814.1"/>
    <property type="molecule type" value="Genomic_DNA"/>
</dbReference>
<gene>
    <name evidence="3" type="ORF">FN846DRAFT_977237</name>
</gene>
<dbReference type="PANTHER" id="PTHR16151">
    <property type="entry name" value="HAUS AUGMIN-LIKE COMPLEX SUBUNIT 6"/>
    <property type="match status" value="1"/>
</dbReference>
<dbReference type="InterPro" id="IPR028163">
    <property type="entry name" value="HAUS_6_N"/>
</dbReference>
<reference evidence="3 4" key="1">
    <citation type="submission" date="2019-09" db="EMBL/GenBank/DDBJ databases">
        <title>Draft genome of the ectomycorrhizal ascomycete Sphaerosporella brunnea.</title>
        <authorList>
            <consortium name="DOE Joint Genome Institute"/>
            <person name="Benucci G.M."/>
            <person name="Marozzi G."/>
            <person name="Antonielli L."/>
            <person name="Sanchez S."/>
            <person name="Marco P."/>
            <person name="Wang X."/>
            <person name="Falini L.B."/>
            <person name="Barry K."/>
            <person name="Haridas S."/>
            <person name="Lipzen A."/>
            <person name="Labutti K."/>
            <person name="Grigoriev I.V."/>
            <person name="Murat C."/>
            <person name="Martin F."/>
            <person name="Albertini E."/>
            <person name="Donnini D."/>
            <person name="Bonito G."/>
        </authorList>
    </citation>
    <scope>NUCLEOTIDE SEQUENCE [LARGE SCALE GENOMIC DNA]</scope>
    <source>
        <strain evidence="3 4">Sb_GMNB300</strain>
    </source>
</reference>
<dbReference type="InParanoid" id="A0A5J5EEN8"/>
<feature type="compositionally biased region" description="Basic and acidic residues" evidence="1">
    <location>
        <begin position="463"/>
        <end position="472"/>
    </location>
</feature>
<feature type="compositionally biased region" description="Basic and acidic residues" evidence="1">
    <location>
        <begin position="639"/>
        <end position="653"/>
    </location>
</feature>
<feature type="domain" description="HAUS augmin-like complex subunit 6 N-terminal" evidence="2">
    <location>
        <begin position="10"/>
        <end position="224"/>
    </location>
</feature>
<sequence>MKSSPAVSLLLTNLRLLDYDFDAFPINPDVFTSLTNKGKAFEHIIYHLYNTFDPEDCAQKLQGCWPVYEPAQARELRNVTFKWLEDLKKSGRLGGVLVRRTTLDDCCGQRYEELLLALSTMVLRDMIESGGYPGYITSTAYHQATSTQPSPFYLTPLTIAHRYALGSIIETRRQAREKWEMFERLLDEKEAEIAAMRERIPADEEDEEKRLEEPKPKRPKGYEESIRKKWENNWLGDPRWLGIILNGDPESTRDRFLELPFEQALGNQHYFAEGRVAPPPAISLKGLENQVAEQRRRVEEIRRLRELSTTGVSSASPSKAAAQAVGNKGLRVEFTKHQNLHLKDMAEAPRRNKLHRSEYADLLTSLREEMILASAPSQRTQEKTEVPIYCGYDEPEQSAPEDSGTSAELSDGPEVYHVRINLQEGNENENTDEDDGDEDGNHGPHSPSGGFANNLSLSFLSDGQDRHPHLQEEPADLDEMDIDEEEEPQESAYSSTKHSPGFSRQLDMVEPQISASASAFGSYLNSTINSDDEDNCNSVPASSAGQIPRITQQESTPNQPSNPRLRQSSTYDVKDELFAEQLVSTIAGASFSPSPVKARGAAVSHTKGLMPWDQPVEPSSLAGPNGEYEDDLEDSTMDLPHEDSTMELPHEDSTMSLPQDSSFHHGNNSTVLLPPPSPQSDGRESRQSLAPPCERILPTSSTPTEELLASGDYNSVFKSRPKIALSPQFSPAPSFGGPVRGLNINMTEQEIRDADNQSDDDEDEVMEYMSPLKTKIRY</sequence>
<feature type="compositionally biased region" description="Acidic residues" evidence="1">
    <location>
        <begin position="426"/>
        <end position="438"/>
    </location>
</feature>
<accession>A0A5J5EEN8</accession>
<dbReference type="PANTHER" id="PTHR16151:SF2">
    <property type="entry name" value="HAUS AUGMIN-LIKE COMPLEX SUBUNIT 6"/>
    <property type="match status" value="1"/>
</dbReference>
<feature type="compositionally biased region" description="Acidic residues" evidence="1">
    <location>
        <begin position="627"/>
        <end position="636"/>
    </location>
</feature>
<dbReference type="Proteomes" id="UP000326924">
    <property type="component" value="Unassembled WGS sequence"/>
</dbReference>
<dbReference type="OrthoDB" id="5575722at2759"/>
<feature type="region of interest" description="Disordered" evidence="1">
    <location>
        <begin position="608"/>
        <end position="707"/>
    </location>
</feature>
<dbReference type="AlphaFoldDB" id="A0A5J5EEN8"/>
<protein>
    <submittedName>
        <fullName evidence="3">HAUS augmin-like complex subunit 6 N-terminus-domain-containing protein</fullName>
    </submittedName>
</protein>
<feature type="region of interest" description="Disordered" evidence="1">
    <location>
        <begin position="531"/>
        <end position="567"/>
    </location>
</feature>
<feature type="compositionally biased region" description="Acidic residues" evidence="1">
    <location>
        <begin position="473"/>
        <end position="489"/>
    </location>
</feature>
<evidence type="ECO:0000259" key="2">
    <source>
        <dbReference type="Pfam" id="PF14661"/>
    </source>
</evidence>
<dbReference type="GO" id="GO:1990498">
    <property type="term" value="C:mitotic spindle microtubule"/>
    <property type="evidence" value="ECO:0007669"/>
    <property type="project" value="TreeGrafter"/>
</dbReference>
<evidence type="ECO:0000313" key="3">
    <source>
        <dbReference type="EMBL" id="KAA8893814.1"/>
    </source>
</evidence>
<dbReference type="GO" id="GO:0070652">
    <property type="term" value="C:HAUS complex"/>
    <property type="evidence" value="ECO:0007669"/>
    <property type="project" value="InterPro"/>
</dbReference>
<dbReference type="GO" id="GO:0051225">
    <property type="term" value="P:spindle assembly"/>
    <property type="evidence" value="ECO:0007669"/>
    <property type="project" value="InterPro"/>
</dbReference>
<proteinExistence type="predicted"/>
<dbReference type="Pfam" id="PF14661">
    <property type="entry name" value="HAUS6_N"/>
    <property type="match status" value="1"/>
</dbReference>
<feature type="compositionally biased region" description="Polar residues" evidence="1">
    <location>
        <begin position="654"/>
        <end position="671"/>
    </location>
</feature>
<evidence type="ECO:0000256" key="1">
    <source>
        <dbReference type="SAM" id="MobiDB-lite"/>
    </source>
</evidence>
<dbReference type="InterPro" id="IPR026797">
    <property type="entry name" value="HAUS_6"/>
</dbReference>
<organism evidence="3 4">
    <name type="scientific">Sphaerosporella brunnea</name>
    <dbReference type="NCBI Taxonomy" id="1250544"/>
    <lineage>
        <taxon>Eukaryota</taxon>
        <taxon>Fungi</taxon>
        <taxon>Dikarya</taxon>
        <taxon>Ascomycota</taxon>
        <taxon>Pezizomycotina</taxon>
        <taxon>Pezizomycetes</taxon>
        <taxon>Pezizales</taxon>
        <taxon>Pyronemataceae</taxon>
        <taxon>Sphaerosporella</taxon>
    </lineage>
</organism>